<feature type="modified residue" description="Phosphohistidine" evidence="2">
    <location>
        <position position="73"/>
    </location>
</feature>
<dbReference type="EMBL" id="FPCH01000004">
    <property type="protein sequence ID" value="SFV38566.1"/>
    <property type="molecule type" value="Genomic_DNA"/>
</dbReference>
<evidence type="ECO:0000259" key="3">
    <source>
        <dbReference type="PROSITE" id="PS50894"/>
    </source>
</evidence>
<keyword evidence="1" id="KW-0902">Two-component regulatory system</keyword>
<accession>A0A1I7NV70</accession>
<dbReference type="Proteomes" id="UP000199423">
    <property type="component" value="Unassembled WGS sequence"/>
</dbReference>
<dbReference type="SMART" id="SM00073">
    <property type="entry name" value="HPT"/>
    <property type="match status" value="1"/>
</dbReference>
<evidence type="ECO:0000256" key="1">
    <source>
        <dbReference type="ARBA" id="ARBA00023012"/>
    </source>
</evidence>
<gene>
    <name evidence="4" type="ORF">SAMN04488557_3733</name>
</gene>
<dbReference type="Pfam" id="PF01627">
    <property type="entry name" value="Hpt"/>
    <property type="match status" value="1"/>
</dbReference>
<evidence type="ECO:0000313" key="4">
    <source>
        <dbReference type="EMBL" id="SFV38566.1"/>
    </source>
</evidence>
<organism evidence="4 5">
    <name type="scientific">Hyphomicrobium facile</name>
    <dbReference type="NCBI Taxonomy" id="51670"/>
    <lineage>
        <taxon>Bacteria</taxon>
        <taxon>Pseudomonadati</taxon>
        <taxon>Pseudomonadota</taxon>
        <taxon>Alphaproteobacteria</taxon>
        <taxon>Hyphomicrobiales</taxon>
        <taxon>Hyphomicrobiaceae</taxon>
        <taxon>Hyphomicrobium</taxon>
    </lineage>
</organism>
<evidence type="ECO:0000313" key="5">
    <source>
        <dbReference type="Proteomes" id="UP000199423"/>
    </source>
</evidence>
<dbReference type="STRING" id="51670.SAMN04488557_3733"/>
<dbReference type="PROSITE" id="PS50894">
    <property type="entry name" value="HPT"/>
    <property type="match status" value="1"/>
</dbReference>
<dbReference type="Gene3D" id="1.20.120.160">
    <property type="entry name" value="HPT domain"/>
    <property type="match status" value="1"/>
</dbReference>
<reference evidence="5" key="1">
    <citation type="submission" date="2016-10" db="EMBL/GenBank/DDBJ databases">
        <authorList>
            <person name="Varghese N."/>
            <person name="Submissions S."/>
        </authorList>
    </citation>
    <scope>NUCLEOTIDE SEQUENCE [LARGE SCALE GENOMIC DNA]</scope>
    <source>
        <strain evidence="5">DSM 1565</strain>
    </source>
</reference>
<sequence length="131" mass="14053">MDIRPARSFDLQAPENLGGSNELPVDLAHLRRYTLGDKALEDEVIGLFLAQLPETIAALRSAATERDWKIAAHTLKGSSRAVGAWRMAKLAQQAEALVCSAEPGACSDAIIKLEAAASEARTFLHQSSKLA</sequence>
<keyword evidence="2" id="KW-0597">Phosphoprotein</keyword>
<dbReference type="RefSeq" id="WP_092869455.1">
    <property type="nucleotide sequence ID" value="NZ_FPCH01000004.1"/>
</dbReference>
<dbReference type="GO" id="GO:0000160">
    <property type="term" value="P:phosphorelay signal transduction system"/>
    <property type="evidence" value="ECO:0007669"/>
    <property type="project" value="UniProtKB-KW"/>
</dbReference>
<dbReference type="OrthoDB" id="8454588at2"/>
<evidence type="ECO:0000256" key="2">
    <source>
        <dbReference type="PROSITE-ProRule" id="PRU00110"/>
    </source>
</evidence>
<dbReference type="AlphaFoldDB" id="A0A1I7NV70"/>
<keyword evidence="5" id="KW-1185">Reference proteome</keyword>
<dbReference type="InterPro" id="IPR036641">
    <property type="entry name" value="HPT_dom_sf"/>
</dbReference>
<protein>
    <submittedName>
        <fullName evidence="4">Hpt domain-containing protein</fullName>
    </submittedName>
</protein>
<dbReference type="InterPro" id="IPR008207">
    <property type="entry name" value="Sig_transdc_His_kin_Hpt_dom"/>
</dbReference>
<dbReference type="SUPFAM" id="SSF47226">
    <property type="entry name" value="Histidine-containing phosphotransfer domain, HPT domain"/>
    <property type="match status" value="1"/>
</dbReference>
<name>A0A1I7NV70_9HYPH</name>
<dbReference type="CDD" id="cd00088">
    <property type="entry name" value="HPT"/>
    <property type="match status" value="1"/>
</dbReference>
<dbReference type="GO" id="GO:0004672">
    <property type="term" value="F:protein kinase activity"/>
    <property type="evidence" value="ECO:0007669"/>
    <property type="project" value="UniProtKB-ARBA"/>
</dbReference>
<feature type="domain" description="HPt" evidence="3">
    <location>
        <begin position="37"/>
        <end position="131"/>
    </location>
</feature>
<proteinExistence type="predicted"/>